<evidence type="ECO:0000313" key="2">
    <source>
        <dbReference type="Proteomes" id="UP000324800"/>
    </source>
</evidence>
<proteinExistence type="predicted"/>
<feature type="non-terminal residue" evidence="1">
    <location>
        <position position="1"/>
    </location>
</feature>
<evidence type="ECO:0000313" key="1">
    <source>
        <dbReference type="EMBL" id="KAA6359494.1"/>
    </source>
</evidence>
<reference evidence="1 2" key="1">
    <citation type="submission" date="2019-03" db="EMBL/GenBank/DDBJ databases">
        <title>Single cell metagenomics reveals metabolic interactions within the superorganism composed of flagellate Streblomastix strix and complex community of Bacteroidetes bacteria on its surface.</title>
        <authorList>
            <person name="Treitli S.C."/>
            <person name="Kolisko M."/>
            <person name="Husnik F."/>
            <person name="Keeling P."/>
            <person name="Hampl V."/>
        </authorList>
    </citation>
    <scope>NUCLEOTIDE SEQUENCE [LARGE SCALE GENOMIC DNA]</scope>
    <source>
        <strain evidence="1">ST1C</strain>
    </source>
</reference>
<protein>
    <submittedName>
        <fullName evidence="1">Uncharacterized protein</fullName>
    </submittedName>
</protein>
<dbReference type="Proteomes" id="UP000324800">
    <property type="component" value="Unassembled WGS sequence"/>
</dbReference>
<gene>
    <name evidence="1" type="ORF">EZS28_044980</name>
</gene>
<dbReference type="EMBL" id="SNRW01028295">
    <property type="protein sequence ID" value="KAA6359494.1"/>
    <property type="molecule type" value="Genomic_DNA"/>
</dbReference>
<accession>A0A5J4TM61</accession>
<name>A0A5J4TM61_9EUKA</name>
<comment type="caution">
    <text evidence="1">The sequence shown here is derived from an EMBL/GenBank/DDBJ whole genome shotgun (WGS) entry which is preliminary data.</text>
</comment>
<organism evidence="1 2">
    <name type="scientific">Streblomastix strix</name>
    <dbReference type="NCBI Taxonomy" id="222440"/>
    <lineage>
        <taxon>Eukaryota</taxon>
        <taxon>Metamonada</taxon>
        <taxon>Preaxostyla</taxon>
        <taxon>Oxymonadida</taxon>
        <taxon>Streblomastigidae</taxon>
        <taxon>Streblomastix</taxon>
    </lineage>
</organism>
<dbReference type="AlphaFoldDB" id="A0A5J4TM61"/>
<sequence length="59" mass="6782">SSLIRTRWNLETLGGGQQNKIGDDTITCGILRNQLKYSQMKRLAHTLTALEQFHLQRAR</sequence>